<organism evidence="5 6">
    <name type="scientific">Rhizoctonia solani</name>
    <dbReference type="NCBI Taxonomy" id="456999"/>
    <lineage>
        <taxon>Eukaryota</taxon>
        <taxon>Fungi</taxon>
        <taxon>Dikarya</taxon>
        <taxon>Basidiomycota</taxon>
        <taxon>Agaricomycotina</taxon>
        <taxon>Agaricomycetes</taxon>
        <taxon>Cantharellales</taxon>
        <taxon>Ceratobasidiaceae</taxon>
        <taxon>Rhizoctonia</taxon>
    </lineage>
</organism>
<dbReference type="AlphaFoldDB" id="A0A0K6G334"/>
<dbReference type="InterPro" id="IPR016166">
    <property type="entry name" value="FAD-bd_PCMH"/>
</dbReference>
<reference evidence="5 6" key="1">
    <citation type="submission" date="2015-07" db="EMBL/GenBank/DDBJ databases">
        <authorList>
            <person name="Noorani M."/>
        </authorList>
    </citation>
    <scope>NUCLEOTIDE SEQUENCE [LARGE SCALE GENOMIC DNA]</scope>
    <source>
        <strain evidence="5">BBA 69670</strain>
    </source>
</reference>
<evidence type="ECO:0000259" key="4">
    <source>
        <dbReference type="PROSITE" id="PS51387"/>
    </source>
</evidence>
<dbReference type="GO" id="GO:0016491">
    <property type="term" value="F:oxidoreductase activity"/>
    <property type="evidence" value="ECO:0007669"/>
    <property type="project" value="UniProtKB-KW"/>
</dbReference>
<dbReference type="Proteomes" id="UP000044841">
    <property type="component" value="Unassembled WGS sequence"/>
</dbReference>
<dbReference type="GO" id="GO:0071949">
    <property type="term" value="F:FAD binding"/>
    <property type="evidence" value="ECO:0007669"/>
    <property type="project" value="InterPro"/>
</dbReference>
<evidence type="ECO:0000256" key="2">
    <source>
        <dbReference type="ARBA" id="ARBA00023002"/>
    </source>
</evidence>
<dbReference type="Pfam" id="PF08031">
    <property type="entry name" value="BBE"/>
    <property type="match status" value="1"/>
</dbReference>
<dbReference type="PANTHER" id="PTHR13878">
    <property type="entry name" value="GULONOLACTONE OXIDASE"/>
    <property type="match status" value="1"/>
</dbReference>
<feature type="transmembrane region" description="Helical" evidence="3">
    <location>
        <begin position="43"/>
        <end position="66"/>
    </location>
</feature>
<dbReference type="SUPFAM" id="SSF56176">
    <property type="entry name" value="FAD-binding/transporter-associated domain-like"/>
    <property type="match status" value="1"/>
</dbReference>
<dbReference type="InterPro" id="IPR006094">
    <property type="entry name" value="Oxid_FAD_bind_N"/>
</dbReference>
<comment type="similarity">
    <text evidence="1">Belongs to the oxygen-dependent FAD-linked oxidoreductase family.</text>
</comment>
<feature type="domain" description="FAD-binding PCMH-type" evidence="4">
    <location>
        <begin position="557"/>
        <end position="741"/>
    </location>
</feature>
<dbReference type="Pfam" id="PF01565">
    <property type="entry name" value="FAD_binding_4"/>
    <property type="match status" value="1"/>
</dbReference>
<keyword evidence="3" id="KW-0472">Membrane</keyword>
<evidence type="ECO:0000313" key="6">
    <source>
        <dbReference type="Proteomes" id="UP000044841"/>
    </source>
</evidence>
<evidence type="ECO:0000313" key="5">
    <source>
        <dbReference type="EMBL" id="CUA72662.1"/>
    </source>
</evidence>
<dbReference type="PANTHER" id="PTHR13878:SF91">
    <property type="entry name" value="FAD BINDING DOMAIN PROTEIN (AFU_ORTHOLOGUE AFUA_6G12070)-RELATED"/>
    <property type="match status" value="1"/>
</dbReference>
<dbReference type="InterPro" id="IPR012951">
    <property type="entry name" value="BBE"/>
</dbReference>
<sequence length="1004" mass="109694">MAWSGLQNQRLPVHITDSALRLPAFMPFLNILFSSARKPLSHLLITTFGLFALAFVTITVPAALVVQPMDPLPATLQVPAVDMSNDPRLYAIMTSSWEYVGPSNHIKRLVRNMLTSDTVLTWNAPPACQYGCSYNVIYDAPVLRCVDYTPNSQEIPSNTSYRANFDISESNLMLNMTFWPMVNGTRAVGDSGLSPLGTRCAFHQGRYTAAMNYLGSRRYALITNYTQTSDDSLLGTSLGFSNSSSCPRETSWAVSDPSGTNPCARIQMNTWAVVDAFSSSLSGAIVTYSQSGSLGPEERVMNSALMPNLDYLFSIHELYQSFDLAPWAKNVGLGKALGSLFANATLSLTSDAYAQNWTSEAHSAFIVPFANKYSYVPRTLWWGYGCAFMTVLSAIISGWGARGSLPNEESALGKILATTSDKSFEELRNRKEGIDDMLICYEQVQKGDDSRMEFTVKSEECGLRKGSSDTEEIGLRTHYKMITWSNFNASINGRLVAPRPPAWPCHDPNYDEATCNNVKANWENSFWRSNQTGAMQDPVWESPGCDIYTLRNVTCNQGFVPIYSVVALDRNDVSKAVSFAKRYKLRLVIKNTGHDYLGRSSGEGSFSIWTHNLKGISFSDSFVPNGCSSNQTGTPAVTVGAAEQWIDVYKAANDHNVTIVGGAARTVGAAGGWVQGGGHSPLGAMYGMGVDNVLQYTVVRADGKIINANSCENKDIFWALCGGGGSTYGVTLDVTYKTHPPLQSVVVVAMQVNVTSPQQMVDMTAVFFKTLPNITDQGARGYGFWMVPNNSFAIILIHPNSPSVEATNNTIQPIFDRASHNNGTQVGSIGTIHSTFYDMFTTYIGDIGIAIPAWLGSRLVSRTSLLDNSEELAQLVLANPYVSSSVNIVGGGAVNDFGPDSVGLNPQWRKDALLHWTFSGGWNDKTSNELIEQIKQGVTNVTQQLGALGGLDEAAYFNEADPGEPQWKKAFFESHYDRLLKTKQQVDPQGVFTCNRCVGSDSMK</sequence>
<dbReference type="PROSITE" id="PS51387">
    <property type="entry name" value="FAD_PCMH"/>
    <property type="match status" value="1"/>
</dbReference>
<evidence type="ECO:0000256" key="1">
    <source>
        <dbReference type="ARBA" id="ARBA00005466"/>
    </source>
</evidence>
<accession>A0A0K6G334</accession>
<proteinExistence type="inferred from homology"/>
<dbReference type="Gene3D" id="3.30.465.10">
    <property type="match status" value="2"/>
</dbReference>
<dbReference type="InterPro" id="IPR050432">
    <property type="entry name" value="FAD-linked_Oxidoreductases_BP"/>
</dbReference>
<evidence type="ECO:0000256" key="3">
    <source>
        <dbReference type="SAM" id="Phobius"/>
    </source>
</evidence>
<gene>
    <name evidence="5" type="ORF">RSOLAG22IIIB_04982</name>
</gene>
<dbReference type="EMBL" id="CYGV01001301">
    <property type="protein sequence ID" value="CUA72662.1"/>
    <property type="molecule type" value="Genomic_DNA"/>
</dbReference>
<dbReference type="InterPro" id="IPR016169">
    <property type="entry name" value="FAD-bd_PCMH_sub2"/>
</dbReference>
<keyword evidence="6" id="KW-1185">Reference proteome</keyword>
<keyword evidence="2" id="KW-0560">Oxidoreductase</keyword>
<dbReference type="InterPro" id="IPR036318">
    <property type="entry name" value="FAD-bd_PCMH-like_sf"/>
</dbReference>
<keyword evidence="3" id="KW-0812">Transmembrane</keyword>
<name>A0A0K6G334_9AGAM</name>
<protein>
    <recommendedName>
        <fullName evidence="4">FAD-binding PCMH-type domain-containing protein</fullName>
    </recommendedName>
</protein>
<keyword evidence="3" id="KW-1133">Transmembrane helix</keyword>